<evidence type="ECO:0000256" key="11">
    <source>
        <dbReference type="ARBA" id="ARBA00023136"/>
    </source>
</evidence>
<dbReference type="PANTHER" id="PTHR21257">
    <property type="entry name" value="DELTA(14)-STEROL REDUCTASE"/>
    <property type="match status" value="1"/>
</dbReference>
<dbReference type="PANTHER" id="PTHR21257:SF31">
    <property type="entry name" value="DELTA(24(24(1)))-STEROL REDUCTASE ERG4"/>
    <property type="match status" value="1"/>
</dbReference>
<feature type="transmembrane region" description="Helical" evidence="18">
    <location>
        <begin position="337"/>
        <end position="356"/>
    </location>
</feature>
<organism evidence="19 20">
    <name type="scientific">Sporidiobolus salmonicolor</name>
    <name type="common">Yeast-like fungus</name>
    <name type="synonym">Sporobolomyces salmonicolor</name>
    <dbReference type="NCBI Taxonomy" id="5005"/>
    <lineage>
        <taxon>Eukaryota</taxon>
        <taxon>Fungi</taxon>
        <taxon>Dikarya</taxon>
        <taxon>Basidiomycota</taxon>
        <taxon>Pucciniomycotina</taxon>
        <taxon>Microbotryomycetes</taxon>
        <taxon>Sporidiobolales</taxon>
        <taxon>Sporidiobolaceae</taxon>
        <taxon>Sporobolomyces</taxon>
    </lineage>
</organism>
<feature type="transmembrane region" description="Helical" evidence="18">
    <location>
        <begin position="126"/>
        <end position="144"/>
    </location>
</feature>
<evidence type="ECO:0000256" key="13">
    <source>
        <dbReference type="ARBA" id="ARBA00023221"/>
    </source>
</evidence>
<keyword evidence="9" id="KW-0756">Sterol biosynthesis</keyword>
<feature type="transmembrane region" description="Helical" evidence="18">
    <location>
        <begin position="272"/>
        <end position="292"/>
    </location>
</feature>
<gene>
    <name evidence="19" type="primary">SPOSA6832_03865</name>
</gene>
<dbReference type="GO" id="GO:0000246">
    <property type="term" value="F:Delta24(24-1) sterol reductase activity"/>
    <property type="evidence" value="ECO:0007669"/>
    <property type="project" value="UniProtKB-EC"/>
</dbReference>
<dbReference type="PROSITE" id="PS01017">
    <property type="entry name" value="STEROL_REDUCT_1"/>
    <property type="match status" value="1"/>
</dbReference>
<evidence type="ECO:0000256" key="15">
    <source>
        <dbReference type="ARBA" id="ARBA00038892"/>
    </source>
</evidence>
<evidence type="ECO:0000256" key="18">
    <source>
        <dbReference type="SAM" id="Phobius"/>
    </source>
</evidence>
<dbReference type="InterPro" id="IPR018083">
    <property type="entry name" value="Sterol_reductase_CS"/>
</dbReference>
<feature type="transmembrane region" description="Helical" evidence="18">
    <location>
        <begin position="197"/>
        <end position="216"/>
    </location>
</feature>
<accession>A0A0D6EQK4</accession>
<keyword evidence="11 18" id="KW-0472">Membrane</keyword>
<evidence type="ECO:0000313" key="20">
    <source>
        <dbReference type="Proteomes" id="UP000243876"/>
    </source>
</evidence>
<feature type="transmembrane region" description="Helical" evidence="18">
    <location>
        <begin position="248"/>
        <end position="266"/>
    </location>
</feature>
<feature type="region of interest" description="Disordered" evidence="17">
    <location>
        <begin position="1"/>
        <end position="49"/>
    </location>
</feature>
<feature type="transmembrane region" description="Helical" evidence="18">
    <location>
        <begin position="94"/>
        <end position="114"/>
    </location>
</feature>
<evidence type="ECO:0000256" key="2">
    <source>
        <dbReference type="ARBA" id="ARBA00005402"/>
    </source>
</evidence>
<evidence type="ECO:0000313" key="19">
    <source>
        <dbReference type="EMBL" id="CEQ42091.1"/>
    </source>
</evidence>
<comment type="similarity">
    <text evidence="2">Belongs to the ERG4/ERG24 family.</text>
</comment>
<evidence type="ECO:0000256" key="16">
    <source>
        <dbReference type="ARBA" id="ARBA00048918"/>
    </source>
</evidence>
<dbReference type="InterPro" id="IPR001171">
    <property type="entry name" value="ERG24_DHCR-like"/>
</dbReference>
<name>A0A0D6EQK4_SPOSA</name>
<keyword evidence="4 18" id="KW-0812">Transmembrane</keyword>
<sequence>MAERTYNLRSRAKPSDAAAPAESAVAAGPSSASASTNPSTSPTKPTPPDAEAHLEFGGAPGTLAMMLGFPALFYYLYVCLFFNDAKFATPSNPYSLTGEGGWVGFVSHVAVLVYEHAAPTKRATGLYLSFLLLQLLLALVMPGVRQQGLPVDHLGGKTLTYHCNAYSSVYATAALVAVAHFKGIFDLSEIIDLYGPLLSVASISGFTLAAVVYLFGDNYRMSGNVIYDYFMGSTLNPRIGTVDIKMFAEIRISWTLLFAIAMGAVVKQYETYGYVGGNAWLFAYGTGLYLNACAKTWDMNYEKFGWLLSYWNLAGVPFSYAYPALYIATHDPAELRYPTWLLAFLFVFLTTSYCLFDAAMAQKSHFKAVQTNTYIKRYTFPQIPYGELDNPPFLQTKRGKLLLGGLWGYLRKPNYTFDWFQAVVWALSAGARLNSKIPYFYPVFHLTMLLHRNGRDNARCARKYADDWVKYQKLVPYSFIPYIY</sequence>
<dbReference type="GO" id="GO:0005789">
    <property type="term" value="C:endoplasmic reticulum membrane"/>
    <property type="evidence" value="ECO:0007669"/>
    <property type="project" value="TreeGrafter"/>
</dbReference>
<keyword evidence="10" id="KW-0443">Lipid metabolism</keyword>
<comment type="pathway">
    <text evidence="14">Steroid metabolism; ergosterol biosynthesis.</text>
</comment>
<keyword evidence="7 18" id="KW-1133">Transmembrane helix</keyword>
<reference evidence="20" key="1">
    <citation type="submission" date="2015-02" db="EMBL/GenBank/DDBJ databases">
        <authorList>
            <person name="Gon?alves P."/>
        </authorList>
    </citation>
    <scope>NUCLEOTIDE SEQUENCE [LARGE SCALE GENOMIC DNA]</scope>
</reference>
<keyword evidence="12" id="KW-1207">Sterol metabolism</keyword>
<evidence type="ECO:0000256" key="9">
    <source>
        <dbReference type="ARBA" id="ARBA00023011"/>
    </source>
</evidence>
<feature type="compositionally biased region" description="Low complexity" evidence="17">
    <location>
        <begin position="15"/>
        <end position="43"/>
    </location>
</feature>
<feature type="transmembrane region" description="Helical" evidence="18">
    <location>
        <begin position="304"/>
        <end position="325"/>
    </location>
</feature>
<keyword evidence="8" id="KW-0560">Oxidoreductase</keyword>
<evidence type="ECO:0000256" key="14">
    <source>
        <dbReference type="ARBA" id="ARBA00029435"/>
    </source>
</evidence>
<comment type="catalytic activity">
    <reaction evidence="16">
        <text>ergosterol + NADP(+) = ergosta-5,7,22,24(28)-tetraen-3beta-ol + NADPH + H(+)</text>
        <dbReference type="Rhea" id="RHEA:18501"/>
        <dbReference type="ChEBI" id="CHEBI:15378"/>
        <dbReference type="ChEBI" id="CHEBI:16933"/>
        <dbReference type="ChEBI" id="CHEBI:18249"/>
        <dbReference type="ChEBI" id="CHEBI:57783"/>
        <dbReference type="ChEBI" id="CHEBI:58349"/>
        <dbReference type="EC" id="1.3.1.71"/>
    </reaction>
    <physiologicalReaction direction="right-to-left" evidence="16">
        <dbReference type="Rhea" id="RHEA:18503"/>
    </physiologicalReaction>
</comment>
<comment type="subcellular location">
    <subcellularLocation>
        <location evidence="1">Membrane</location>
        <topology evidence="1">Multi-pass membrane protein</topology>
    </subcellularLocation>
</comment>
<evidence type="ECO:0000256" key="3">
    <source>
        <dbReference type="ARBA" id="ARBA00022516"/>
    </source>
</evidence>
<evidence type="ECO:0000256" key="7">
    <source>
        <dbReference type="ARBA" id="ARBA00022989"/>
    </source>
</evidence>
<dbReference type="EC" id="1.3.1.71" evidence="15"/>
<dbReference type="EMBL" id="CENE01000020">
    <property type="protein sequence ID" value="CEQ42091.1"/>
    <property type="molecule type" value="Genomic_DNA"/>
</dbReference>
<dbReference type="OrthoDB" id="5326588at2759"/>
<protein>
    <recommendedName>
        <fullName evidence="15">Delta(24(24(1)))-sterol reductase</fullName>
        <ecNumber evidence="15">1.3.1.71</ecNumber>
    </recommendedName>
</protein>
<evidence type="ECO:0000256" key="10">
    <source>
        <dbReference type="ARBA" id="ARBA00023098"/>
    </source>
</evidence>
<keyword evidence="20" id="KW-1185">Reference proteome</keyword>
<keyword evidence="5" id="KW-0521">NADP</keyword>
<keyword evidence="6" id="KW-0752">Steroid biosynthesis</keyword>
<evidence type="ECO:0000256" key="12">
    <source>
        <dbReference type="ARBA" id="ARBA00023166"/>
    </source>
</evidence>
<dbReference type="Proteomes" id="UP000243876">
    <property type="component" value="Unassembled WGS sequence"/>
</dbReference>
<evidence type="ECO:0000256" key="5">
    <source>
        <dbReference type="ARBA" id="ARBA00022857"/>
    </source>
</evidence>
<evidence type="ECO:0000256" key="4">
    <source>
        <dbReference type="ARBA" id="ARBA00022692"/>
    </source>
</evidence>
<evidence type="ECO:0000256" key="17">
    <source>
        <dbReference type="SAM" id="MobiDB-lite"/>
    </source>
</evidence>
<dbReference type="Gene3D" id="1.20.120.1630">
    <property type="match status" value="1"/>
</dbReference>
<dbReference type="Pfam" id="PF01222">
    <property type="entry name" value="ERG4_ERG24"/>
    <property type="match status" value="1"/>
</dbReference>
<proteinExistence type="inferred from homology"/>
<feature type="transmembrane region" description="Helical" evidence="18">
    <location>
        <begin position="63"/>
        <end position="82"/>
    </location>
</feature>
<keyword evidence="13" id="KW-0753">Steroid metabolism</keyword>
<keyword evidence="3" id="KW-0444">Lipid biosynthesis</keyword>
<evidence type="ECO:0000256" key="1">
    <source>
        <dbReference type="ARBA" id="ARBA00004141"/>
    </source>
</evidence>
<dbReference type="AlphaFoldDB" id="A0A0D6EQK4"/>
<evidence type="ECO:0000256" key="8">
    <source>
        <dbReference type="ARBA" id="ARBA00023002"/>
    </source>
</evidence>
<evidence type="ECO:0000256" key="6">
    <source>
        <dbReference type="ARBA" id="ARBA00022955"/>
    </source>
</evidence>
<dbReference type="GO" id="GO:0006696">
    <property type="term" value="P:ergosterol biosynthetic process"/>
    <property type="evidence" value="ECO:0007669"/>
    <property type="project" value="TreeGrafter"/>
</dbReference>